<keyword evidence="12" id="KW-1185">Reference proteome</keyword>
<dbReference type="InterPro" id="IPR003599">
    <property type="entry name" value="Ig_sub"/>
</dbReference>
<comment type="subcellular location">
    <subcellularLocation>
        <location evidence="1">Membrane</location>
        <topology evidence="1">Single-pass type I membrane protein</topology>
    </subcellularLocation>
</comment>
<organism evidence="11 12">
    <name type="scientific">Diabrotica virgifera virgifera</name>
    <name type="common">western corn rootworm</name>
    <dbReference type="NCBI Taxonomy" id="50390"/>
    <lineage>
        <taxon>Eukaryota</taxon>
        <taxon>Metazoa</taxon>
        <taxon>Ecdysozoa</taxon>
        <taxon>Arthropoda</taxon>
        <taxon>Hexapoda</taxon>
        <taxon>Insecta</taxon>
        <taxon>Pterygota</taxon>
        <taxon>Neoptera</taxon>
        <taxon>Endopterygota</taxon>
        <taxon>Coleoptera</taxon>
        <taxon>Polyphaga</taxon>
        <taxon>Cucujiformia</taxon>
        <taxon>Chrysomeloidea</taxon>
        <taxon>Chrysomelidae</taxon>
        <taxon>Galerucinae</taxon>
        <taxon>Diabroticina</taxon>
        <taxon>Diabroticites</taxon>
        <taxon>Diabrotica</taxon>
    </lineage>
</organism>
<dbReference type="InterPro" id="IPR007110">
    <property type="entry name" value="Ig-like_dom"/>
</dbReference>
<comment type="similarity">
    <text evidence="2">Belongs to the FAM187 family.</text>
</comment>
<reference evidence="11" key="1">
    <citation type="submission" date="2025-05" db="UniProtKB">
        <authorList>
            <consortium name="EnsemblMetazoa"/>
        </authorList>
    </citation>
    <scope>IDENTIFICATION</scope>
</reference>
<keyword evidence="7" id="KW-0325">Glycoprotein</keyword>
<evidence type="ECO:0000256" key="4">
    <source>
        <dbReference type="ARBA" id="ARBA00022729"/>
    </source>
</evidence>
<feature type="domain" description="Ig-like" evidence="10">
    <location>
        <begin position="358"/>
        <end position="432"/>
    </location>
</feature>
<protein>
    <recommendedName>
        <fullName evidence="10">Ig-like domain-containing protein</fullName>
    </recommendedName>
</protein>
<keyword evidence="4 9" id="KW-0732">Signal</keyword>
<dbReference type="PANTHER" id="PTHR32178">
    <property type="entry name" value="FAM187"/>
    <property type="match status" value="1"/>
</dbReference>
<dbReference type="Proteomes" id="UP001652700">
    <property type="component" value="Unplaced"/>
</dbReference>
<evidence type="ECO:0000256" key="5">
    <source>
        <dbReference type="ARBA" id="ARBA00022989"/>
    </source>
</evidence>
<evidence type="ECO:0000256" key="7">
    <source>
        <dbReference type="ARBA" id="ARBA00023180"/>
    </source>
</evidence>
<feature type="signal peptide" evidence="9">
    <location>
        <begin position="1"/>
        <end position="19"/>
    </location>
</feature>
<feature type="chain" id="PRO_5046411066" description="Ig-like domain-containing protein" evidence="9">
    <location>
        <begin position="20"/>
        <end position="487"/>
    </location>
</feature>
<evidence type="ECO:0000256" key="2">
    <source>
        <dbReference type="ARBA" id="ARBA00008727"/>
    </source>
</evidence>
<evidence type="ECO:0000313" key="12">
    <source>
        <dbReference type="Proteomes" id="UP001652700"/>
    </source>
</evidence>
<evidence type="ECO:0000256" key="9">
    <source>
        <dbReference type="SAM" id="SignalP"/>
    </source>
</evidence>
<evidence type="ECO:0000313" key="11">
    <source>
        <dbReference type="EnsemblMetazoa" id="XP_050515154.1"/>
    </source>
</evidence>
<sequence length="487" mass="54547">MNLCIKVIILVLLCTDVHALFGDSLKKLRQKASDMYKTKHSGKLLNFLGHVASEYPGTNAKYIKINEDLWDEYYNCLKRQEESTGQYLSMSPEAVLGFVGGNVKLSCKICISPQEKDNIESVVWEWAPIGGKHLEPVELHENTVLSPEEKTLHLYNLDSTHSGQYMCTLGEAATIPYFLTVVNLNESDIDQVHSPEAPFGPYPKKPQFLEEYGLILDTEWSDWSTCSACDKVGKRHKLGYCSIYSKNNKLSVAPTPNVTANLNNTTTESSAESIAVDLELLNAFQLGIPCKSHILPTAIKELKAVDSRKNEIMIGFCKVDCSTNELFIVKDKHGHIIEQANNSAGIYSMLQPLPPLEPPVARIMLYGVKGKTIIVTCPGSMNTDAPIHWQVGNKNLIPEIISAESKERIFVTITDRIHINDARLADSNIFSCWQRDELAGTVRLIVEKKIEFNFNHTVMLIGILVILVVFLHIFIKAIIGRKYARIE</sequence>
<dbReference type="Gene3D" id="2.60.40.10">
    <property type="entry name" value="Immunoglobulins"/>
    <property type="match status" value="1"/>
</dbReference>
<dbReference type="InterPro" id="IPR013783">
    <property type="entry name" value="Ig-like_fold"/>
</dbReference>
<evidence type="ECO:0000256" key="8">
    <source>
        <dbReference type="SAM" id="Phobius"/>
    </source>
</evidence>
<dbReference type="InterPro" id="IPR039311">
    <property type="entry name" value="FAM187A/B"/>
</dbReference>
<dbReference type="PANTHER" id="PTHR32178:SF6">
    <property type="entry name" value="IG-LIKE DOMAIN-CONTAINING PROTEIN"/>
    <property type="match status" value="1"/>
</dbReference>
<keyword evidence="3 8" id="KW-0812">Transmembrane</keyword>
<proteinExistence type="inferred from homology"/>
<dbReference type="RefSeq" id="XP_050515154.1">
    <property type="nucleotide sequence ID" value="XM_050659197.1"/>
</dbReference>
<feature type="domain" description="Ig-like" evidence="10">
    <location>
        <begin position="100"/>
        <end position="169"/>
    </location>
</feature>
<name>A0ABM5KY85_DIAVI</name>
<dbReference type="SMART" id="SM00409">
    <property type="entry name" value="IG"/>
    <property type="match status" value="2"/>
</dbReference>
<dbReference type="PROSITE" id="PS50835">
    <property type="entry name" value="IG_LIKE"/>
    <property type="match status" value="2"/>
</dbReference>
<accession>A0ABM5KY85</accession>
<dbReference type="GeneID" id="114327817"/>
<keyword evidence="6 8" id="KW-0472">Membrane</keyword>
<evidence type="ECO:0000256" key="6">
    <source>
        <dbReference type="ARBA" id="ARBA00023136"/>
    </source>
</evidence>
<dbReference type="SUPFAM" id="SSF48726">
    <property type="entry name" value="Immunoglobulin"/>
    <property type="match status" value="2"/>
</dbReference>
<dbReference type="EnsemblMetazoa" id="XM_050659197.1">
    <property type="protein sequence ID" value="XP_050515154.1"/>
    <property type="gene ID" value="LOC114327817"/>
</dbReference>
<evidence type="ECO:0000256" key="1">
    <source>
        <dbReference type="ARBA" id="ARBA00004479"/>
    </source>
</evidence>
<evidence type="ECO:0000256" key="3">
    <source>
        <dbReference type="ARBA" id="ARBA00022692"/>
    </source>
</evidence>
<evidence type="ECO:0000259" key="10">
    <source>
        <dbReference type="PROSITE" id="PS50835"/>
    </source>
</evidence>
<feature type="transmembrane region" description="Helical" evidence="8">
    <location>
        <begin position="458"/>
        <end position="479"/>
    </location>
</feature>
<dbReference type="InterPro" id="IPR036179">
    <property type="entry name" value="Ig-like_dom_sf"/>
</dbReference>
<keyword evidence="5 8" id="KW-1133">Transmembrane helix</keyword>